<feature type="repeat" description="ANK" evidence="8">
    <location>
        <begin position="94"/>
        <end position="126"/>
    </location>
</feature>
<sequence>MSNRWKNIQNAFRLASPPTTTQRHEVFQLISEGKSSEVVRVVDEQYSDGTSALADLRDERKRTALHWAAMSTSERSVSDLLIERGCAVDARDGRGRTPLHYAVESGYLDQCVCLLQAGADPDLCFDSGLSALQMAARDDKVNITRELIKFGASARRQVGSDRHRSALQWGVANGNQEVCKCLVESGADINEFYPQLDVEHGRTPLMVCVRKGYREACEVLLSKGADINCKDEAGKRAFDYAVEAGMMGNPAAEEIKILLLSYSNSRVVAGGADVKTTGQVASIVLGAALYYVNFASDVLVAHIYFKRKDSYWFTLCLCSLLLPALLHSAYQFLKGFERSAARSFFALEPAFAAYESIVTGIQTPTFVACKNLEMAFQSVPQAILQGYSLLVHWHSWKWFSADFDVYALLVSILISLLSSFETASSMSVQNEDSSWKYSLKGYTGSFVAAMYFMGDGFFHIVSYIVFAYTYQEYVFLLFGAMFLSMFVLLSLGFGVDLVGSEVVTRALLLSPLMSTLDFPLKPHLEKEGNWIIRRSVLASFVCLWTCNLLAFLDPLRELPDSEQNDLSSLKNKLAIMLAIATGVKLLAFYYIESQEHAKGKNVELELSAFNANQDLPNSLKLNVTSNPLASPAGNGKRSGPATPASAKSRAKASIFVEERPQVASPTKQWMRGNLAKSPLLDNSTKVTLTSNPLHRQASEDAEDVVSIDIN</sequence>
<reference evidence="11 12" key="1">
    <citation type="submission" date="2024-03" db="EMBL/GenBank/DDBJ databases">
        <title>Complete genome sequence of the green alga Chloropicon roscoffensis RCC1871.</title>
        <authorList>
            <person name="Lemieux C."/>
            <person name="Pombert J.-F."/>
            <person name="Otis C."/>
            <person name="Turmel M."/>
        </authorList>
    </citation>
    <scope>NUCLEOTIDE SEQUENCE [LARGE SCALE GENOMIC DNA]</scope>
    <source>
        <strain evidence="11 12">RCC1871</strain>
    </source>
</reference>
<gene>
    <name evidence="11" type="ORF">HKI87_04g33290</name>
</gene>
<feature type="region of interest" description="Disordered" evidence="9">
    <location>
        <begin position="620"/>
        <end position="710"/>
    </location>
</feature>
<dbReference type="Proteomes" id="UP001472866">
    <property type="component" value="Chromosome 04"/>
</dbReference>
<evidence type="ECO:0000256" key="9">
    <source>
        <dbReference type="SAM" id="MobiDB-lite"/>
    </source>
</evidence>
<dbReference type="Pfam" id="PF00023">
    <property type="entry name" value="Ank"/>
    <property type="match status" value="2"/>
</dbReference>
<feature type="transmembrane region" description="Helical" evidence="10">
    <location>
        <begin position="473"/>
        <end position="495"/>
    </location>
</feature>
<proteinExistence type="inferred from homology"/>
<feature type="transmembrane region" description="Helical" evidence="10">
    <location>
        <begin position="573"/>
        <end position="591"/>
    </location>
</feature>
<dbReference type="PANTHER" id="PTHR24171:SF9">
    <property type="entry name" value="ANKYRIN REPEAT DOMAIN-CONTAINING PROTEIN 39"/>
    <property type="match status" value="1"/>
</dbReference>
<accession>A0AAX4P7C5</accession>
<dbReference type="PROSITE" id="PS50088">
    <property type="entry name" value="ANK_REPEAT"/>
    <property type="match status" value="3"/>
</dbReference>
<evidence type="ECO:0000256" key="10">
    <source>
        <dbReference type="SAM" id="Phobius"/>
    </source>
</evidence>
<evidence type="ECO:0000256" key="7">
    <source>
        <dbReference type="ARBA" id="ARBA00023136"/>
    </source>
</evidence>
<keyword evidence="3 10" id="KW-0812">Transmembrane</keyword>
<feature type="transmembrane region" description="Helical" evidence="10">
    <location>
        <begin position="283"/>
        <end position="305"/>
    </location>
</feature>
<keyword evidence="5 10" id="KW-1133">Transmembrane helix</keyword>
<dbReference type="PRINTS" id="PR01415">
    <property type="entry name" value="ANKYRIN"/>
</dbReference>
<dbReference type="InterPro" id="IPR002110">
    <property type="entry name" value="Ankyrin_rpt"/>
</dbReference>
<evidence type="ECO:0000256" key="2">
    <source>
        <dbReference type="ARBA" id="ARBA00008789"/>
    </source>
</evidence>
<evidence type="ECO:0000256" key="3">
    <source>
        <dbReference type="ARBA" id="ARBA00022692"/>
    </source>
</evidence>
<dbReference type="AlphaFoldDB" id="A0AAX4P7C5"/>
<dbReference type="GO" id="GO:0005886">
    <property type="term" value="C:plasma membrane"/>
    <property type="evidence" value="ECO:0007669"/>
    <property type="project" value="UniProtKB-ARBA"/>
</dbReference>
<feature type="compositionally biased region" description="Polar residues" evidence="9">
    <location>
        <begin position="680"/>
        <end position="693"/>
    </location>
</feature>
<evidence type="ECO:0000313" key="12">
    <source>
        <dbReference type="Proteomes" id="UP001472866"/>
    </source>
</evidence>
<comment type="similarity">
    <text evidence="2">Belongs to the XK family.</text>
</comment>
<dbReference type="Pfam" id="PF09815">
    <property type="entry name" value="XK-related"/>
    <property type="match status" value="1"/>
</dbReference>
<feature type="repeat" description="ANK" evidence="8">
    <location>
        <begin position="60"/>
        <end position="93"/>
    </location>
</feature>
<feature type="transmembrane region" description="Helical" evidence="10">
    <location>
        <begin position="531"/>
        <end position="552"/>
    </location>
</feature>
<dbReference type="PROSITE" id="PS50297">
    <property type="entry name" value="ANK_REP_REGION"/>
    <property type="match status" value="3"/>
</dbReference>
<dbReference type="SMART" id="SM00248">
    <property type="entry name" value="ANK"/>
    <property type="match status" value="5"/>
</dbReference>
<feature type="transmembrane region" description="Helical" evidence="10">
    <location>
        <begin position="405"/>
        <end position="426"/>
    </location>
</feature>
<keyword evidence="6 8" id="KW-0040">ANK repeat</keyword>
<evidence type="ECO:0000256" key="4">
    <source>
        <dbReference type="ARBA" id="ARBA00022737"/>
    </source>
</evidence>
<dbReference type="InterPro" id="IPR018629">
    <property type="entry name" value="XK-rel"/>
</dbReference>
<evidence type="ECO:0000256" key="8">
    <source>
        <dbReference type="PROSITE-ProRule" id="PRU00023"/>
    </source>
</evidence>
<evidence type="ECO:0000313" key="11">
    <source>
        <dbReference type="EMBL" id="WZN61794.1"/>
    </source>
</evidence>
<dbReference type="SUPFAM" id="SSF48403">
    <property type="entry name" value="Ankyrin repeat"/>
    <property type="match status" value="1"/>
</dbReference>
<evidence type="ECO:0000256" key="6">
    <source>
        <dbReference type="ARBA" id="ARBA00023043"/>
    </source>
</evidence>
<keyword evidence="12" id="KW-1185">Reference proteome</keyword>
<dbReference type="Gene3D" id="1.25.40.20">
    <property type="entry name" value="Ankyrin repeat-containing domain"/>
    <property type="match status" value="1"/>
</dbReference>
<keyword evidence="7 10" id="KW-0472">Membrane</keyword>
<feature type="compositionally biased region" description="Acidic residues" evidence="9">
    <location>
        <begin position="699"/>
        <end position="710"/>
    </location>
</feature>
<dbReference type="InterPro" id="IPR036770">
    <property type="entry name" value="Ankyrin_rpt-contain_sf"/>
</dbReference>
<keyword evidence="4" id="KW-0677">Repeat</keyword>
<dbReference type="Pfam" id="PF12796">
    <property type="entry name" value="Ank_2"/>
    <property type="match status" value="1"/>
</dbReference>
<protein>
    <submittedName>
        <fullName evidence="11">ANK_REP_REGION domain-containing protein</fullName>
    </submittedName>
</protein>
<dbReference type="EMBL" id="CP151504">
    <property type="protein sequence ID" value="WZN61794.1"/>
    <property type="molecule type" value="Genomic_DNA"/>
</dbReference>
<name>A0AAX4P7C5_9CHLO</name>
<feature type="transmembrane region" description="Helical" evidence="10">
    <location>
        <begin position="311"/>
        <end position="333"/>
    </location>
</feature>
<feature type="repeat" description="ANK" evidence="8">
    <location>
        <begin position="200"/>
        <end position="232"/>
    </location>
</feature>
<evidence type="ECO:0000256" key="1">
    <source>
        <dbReference type="ARBA" id="ARBA00004141"/>
    </source>
</evidence>
<dbReference type="PANTHER" id="PTHR24171">
    <property type="entry name" value="ANKYRIN REPEAT DOMAIN-CONTAINING PROTEIN 39-RELATED"/>
    <property type="match status" value="1"/>
</dbReference>
<feature type="transmembrane region" description="Helical" evidence="10">
    <location>
        <begin position="446"/>
        <end position="466"/>
    </location>
</feature>
<organism evidence="11 12">
    <name type="scientific">Chloropicon roscoffensis</name>
    <dbReference type="NCBI Taxonomy" id="1461544"/>
    <lineage>
        <taxon>Eukaryota</taxon>
        <taxon>Viridiplantae</taxon>
        <taxon>Chlorophyta</taxon>
        <taxon>Chloropicophyceae</taxon>
        <taxon>Chloropicales</taxon>
        <taxon>Chloropicaceae</taxon>
        <taxon>Chloropicon</taxon>
    </lineage>
</organism>
<comment type="subcellular location">
    <subcellularLocation>
        <location evidence="1">Membrane</location>
        <topology evidence="1">Multi-pass membrane protein</topology>
    </subcellularLocation>
</comment>
<evidence type="ECO:0000256" key="5">
    <source>
        <dbReference type="ARBA" id="ARBA00022989"/>
    </source>
</evidence>